<keyword evidence="1" id="KW-1133">Transmembrane helix</keyword>
<feature type="transmembrane region" description="Helical" evidence="1">
    <location>
        <begin position="50"/>
        <end position="72"/>
    </location>
</feature>
<dbReference type="EMBL" id="JBHTIC010000008">
    <property type="protein sequence ID" value="MFD0762439.1"/>
    <property type="molecule type" value="Genomic_DNA"/>
</dbReference>
<gene>
    <name evidence="2" type="ORF">ACFQZW_10130</name>
</gene>
<keyword evidence="1" id="KW-0472">Membrane</keyword>
<dbReference type="RefSeq" id="WP_372801941.1">
    <property type="nucleotide sequence ID" value="NZ_JBHTIC010000008.1"/>
</dbReference>
<evidence type="ECO:0000313" key="2">
    <source>
        <dbReference type="EMBL" id="MFD0762439.1"/>
    </source>
</evidence>
<feature type="transmembrane region" description="Helical" evidence="1">
    <location>
        <begin position="107"/>
        <end position="125"/>
    </location>
</feature>
<comment type="caution">
    <text evidence="2">The sequence shown here is derived from an EMBL/GenBank/DDBJ whole genome shotgun (WGS) entry which is preliminary data.</text>
</comment>
<accession>A0ABW2Z8X8</accession>
<sequence length="136" mass="15541">MKTENNIEGFTKSIIKEVGLETPSTDFVSNVMKAIDVENKKVVSLNYQPLISNFGWFVITLLLMGMSIFISLSNFQSSEIFLILDSSYLNKFNEIDFINNLKFSTTFTFSVLLFAVLVVFQLFAIKHFYAKKVLPN</sequence>
<keyword evidence="1" id="KW-0812">Transmembrane</keyword>
<proteinExistence type="predicted"/>
<protein>
    <submittedName>
        <fullName evidence="2">Uncharacterized protein</fullName>
    </submittedName>
</protein>
<evidence type="ECO:0000256" key="1">
    <source>
        <dbReference type="SAM" id="Phobius"/>
    </source>
</evidence>
<evidence type="ECO:0000313" key="3">
    <source>
        <dbReference type="Proteomes" id="UP001597032"/>
    </source>
</evidence>
<name>A0ABW2Z8X8_9FLAO</name>
<reference evidence="3" key="1">
    <citation type="journal article" date="2019" name="Int. J. Syst. Evol. Microbiol.">
        <title>The Global Catalogue of Microorganisms (GCM) 10K type strain sequencing project: providing services to taxonomists for standard genome sequencing and annotation.</title>
        <authorList>
            <consortium name="The Broad Institute Genomics Platform"/>
            <consortium name="The Broad Institute Genome Sequencing Center for Infectious Disease"/>
            <person name="Wu L."/>
            <person name="Ma J."/>
        </authorList>
    </citation>
    <scope>NUCLEOTIDE SEQUENCE [LARGE SCALE GENOMIC DNA]</scope>
    <source>
        <strain evidence="3">CCUG 60022</strain>
    </source>
</reference>
<dbReference type="Proteomes" id="UP001597032">
    <property type="component" value="Unassembled WGS sequence"/>
</dbReference>
<organism evidence="2 3">
    <name type="scientific">Lutibacter aestuarii</name>
    <dbReference type="NCBI Taxonomy" id="861111"/>
    <lineage>
        <taxon>Bacteria</taxon>
        <taxon>Pseudomonadati</taxon>
        <taxon>Bacteroidota</taxon>
        <taxon>Flavobacteriia</taxon>
        <taxon>Flavobacteriales</taxon>
        <taxon>Flavobacteriaceae</taxon>
        <taxon>Lutibacter</taxon>
    </lineage>
</organism>
<keyword evidence="3" id="KW-1185">Reference proteome</keyword>